<dbReference type="EMBL" id="OZ034821">
    <property type="protein sequence ID" value="CAL1405591.1"/>
    <property type="molecule type" value="Genomic_DNA"/>
</dbReference>
<feature type="region of interest" description="Disordered" evidence="1">
    <location>
        <begin position="1"/>
        <end position="23"/>
    </location>
</feature>
<protein>
    <submittedName>
        <fullName evidence="2">Uncharacterized protein</fullName>
    </submittedName>
</protein>
<dbReference type="AlphaFoldDB" id="A0AAV2G4P2"/>
<keyword evidence="3" id="KW-1185">Reference proteome</keyword>
<accession>A0AAV2G4P2</accession>
<name>A0AAV2G4P2_9ROSI</name>
<evidence type="ECO:0000256" key="1">
    <source>
        <dbReference type="SAM" id="MobiDB-lite"/>
    </source>
</evidence>
<sequence length="71" mass="7246">MADSDRGGAEGPSLAAEDSVLGEPKCVGLTGPSGYAGGLMLEGLGQQAFPYQNHVQVQGKRVEGPSEDAEK</sequence>
<evidence type="ECO:0000313" key="3">
    <source>
        <dbReference type="Proteomes" id="UP001497516"/>
    </source>
</evidence>
<gene>
    <name evidence="2" type="ORF">LTRI10_LOCUS45370</name>
</gene>
<proteinExistence type="predicted"/>
<organism evidence="2 3">
    <name type="scientific">Linum trigynum</name>
    <dbReference type="NCBI Taxonomy" id="586398"/>
    <lineage>
        <taxon>Eukaryota</taxon>
        <taxon>Viridiplantae</taxon>
        <taxon>Streptophyta</taxon>
        <taxon>Embryophyta</taxon>
        <taxon>Tracheophyta</taxon>
        <taxon>Spermatophyta</taxon>
        <taxon>Magnoliopsida</taxon>
        <taxon>eudicotyledons</taxon>
        <taxon>Gunneridae</taxon>
        <taxon>Pentapetalae</taxon>
        <taxon>rosids</taxon>
        <taxon>fabids</taxon>
        <taxon>Malpighiales</taxon>
        <taxon>Linaceae</taxon>
        <taxon>Linum</taxon>
    </lineage>
</organism>
<dbReference type="Proteomes" id="UP001497516">
    <property type="component" value="Chromosome 8"/>
</dbReference>
<evidence type="ECO:0000313" key="2">
    <source>
        <dbReference type="EMBL" id="CAL1405591.1"/>
    </source>
</evidence>
<reference evidence="2 3" key="1">
    <citation type="submission" date="2024-04" db="EMBL/GenBank/DDBJ databases">
        <authorList>
            <person name="Fracassetti M."/>
        </authorList>
    </citation>
    <scope>NUCLEOTIDE SEQUENCE [LARGE SCALE GENOMIC DNA]</scope>
</reference>